<proteinExistence type="predicted"/>
<dbReference type="AlphaFoldDB" id="A0A5C8PE15"/>
<sequence length="149" mass="16663">MPSDIYGQPSNRYEMFLPIMFAETRLKSQYAGGFKLHITVAAEQAEPLARVILPALERIHHKVVLPGGHYARLNEGNERGKFITIYPGPAAPSQHVLDAIDPLLLQLRSQGIRPGPVPTTRQSNHAEAEIRIGHSGLVRTYWAENYRTT</sequence>
<organism evidence="1 2">
    <name type="scientific">Vineibacter terrae</name>
    <dbReference type="NCBI Taxonomy" id="2586908"/>
    <lineage>
        <taxon>Bacteria</taxon>
        <taxon>Pseudomonadati</taxon>
        <taxon>Pseudomonadota</taxon>
        <taxon>Alphaproteobacteria</taxon>
        <taxon>Hyphomicrobiales</taxon>
        <taxon>Vineibacter</taxon>
    </lineage>
</organism>
<evidence type="ECO:0000313" key="1">
    <source>
        <dbReference type="EMBL" id="TXL72017.1"/>
    </source>
</evidence>
<gene>
    <name evidence="1" type="ORF">FHP25_27685</name>
</gene>
<dbReference type="OrthoDB" id="8485954at2"/>
<dbReference type="EMBL" id="VDUZ01000037">
    <property type="protein sequence ID" value="TXL72017.1"/>
    <property type="molecule type" value="Genomic_DNA"/>
</dbReference>
<accession>A0A5C8PE15</accession>
<dbReference type="Proteomes" id="UP000321638">
    <property type="component" value="Unassembled WGS sequence"/>
</dbReference>
<name>A0A5C8PE15_9HYPH</name>
<dbReference type="RefSeq" id="WP_147850236.1">
    <property type="nucleotide sequence ID" value="NZ_VDUZ01000037.1"/>
</dbReference>
<protein>
    <submittedName>
        <fullName evidence="1">Uncharacterized protein</fullName>
    </submittedName>
</protein>
<comment type="caution">
    <text evidence="1">The sequence shown here is derived from an EMBL/GenBank/DDBJ whole genome shotgun (WGS) entry which is preliminary data.</text>
</comment>
<keyword evidence="2" id="KW-1185">Reference proteome</keyword>
<evidence type="ECO:0000313" key="2">
    <source>
        <dbReference type="Proteomes" id="UP000321638"/>
    </source>
</evidence>
<reference evidence="1 2" key="1">
    <citation type="submission" date="2019-06" db="EMBL/GenBank/DDBJ databases">
        <title>New taxonomy in bacterial strain CC-CFT640, isolated from vineyard.</title>
        <authorList>
            <person name="Lin S.-Y."/>
            <person name="Tsai C.-F."/>
            <person name="Young C.-C."/>
        </authorList>
    </citation>
    <scope>NUCLEOTIDE SEQUENCE [LARGE SCALE GENOMIC DNA]</scope>
    <source>
        <strain evidence="1 2">CC-CFT640</strain>
    </source>
</reference>